<feature type="DNA-binding region" description="H-T-H motif" evidence="2">
    <location>
        <begin position="34"/>
        <end position="53"/>
    </location>
</feature>
<dbReference type="InterPro" id="IPR009057">
    <property type="entry name" value="Homeodomain-like_sf"/>
</dbReference>
<accession>A0A1S1QWZ8</accession>
<dbReference type="GO" id="GO:0003700">
    <property type="term" value="F:DNA-binding transcription factor activity"/>
    <property type="evidence" value="ECO:0007669"/>
    <property type="project" value="TreeGrafter"/>
</dbReference>
<reference evidence="5" key="1">
    <citation type="submission" date="2016-07" db="EMBL/GenBank/DDBJ databases">
        <title>Sequence Frankia sp. strain CcI1.17.</title>
        <authorList>
            <person name="Ghodhbane-Gtari F."/>
            <person name="Swanson E."/>
            <person name="Gueddou A."/>
            <person name="Morris K."/>
            <person name="Hezbri K."/>
            <person name="Ktari A."/>
            <person name="Nouioui I."/>
            <person name="Abebe-Akele F."/>
            <person name="Simpson S."/>
            <person name="Thomas K."/>
            <person name="Gtari M."/>
            <person name="Tisa L.S."/>
            <person name="Hurst S."/>
        </authorList>
    </citation>
    <scope>NUCLEOTIDE SEQUENCE [LARGE SCALE GENOMIC DNA]</scope>
    <source>
        <strain evidence="5">Cc1.17</strain>
    </source>
</reference>
<name>A0A1S1QWZ8_9ACTN</name>
<gene>
    <name evidence="4" type="ORF">CC117_16305</name>
</gene>
<dbReference type="InterPro" id="IPR041673">
    <property type="entry name" value="TetR_C_23"/>
</dbReference>
<dbReference type="OrthoDB" id="116659at2"/>
<keyword evidence="1 2" id="KW-0238">DNA-binding</keyword>
<dbReference type="PROSITE" id="PS01081">
    <property type="entry name" value="HTH_TETR_1"/>
    <property type="match status" value="1"/>
</dbReference>
<dbReference type="Pfam" id="PF17931">
    <property type="entry name" value="TetR_C_23"/>
    <property type="match status" value="1"/>
</dbReference>
<protein>
    <submittedName>
        <fullName evidence="4">TetR family transcriptional regulator</fullName>
    </submittedName>
</protein>
<evidence type="ECO:0000313" key="4">
    <source>
        <dbReference type="EMBL" id="OHV38059.1"/>
    </source>
</evidence>
<dbReference type="InterPro" id="IPR036271">
    <property type="entry name" value="Tet_transcr_reg_TetR-rel_C_sf"/>
</dbReference>
<dbReference type="EMBL" id="MBLM01000110">
    <property type="protein sequence ID" value="OHV38059.1"/>
    <property type="molecule type" value="Genomic_DNA"/>
</dbReference>
<dbReference type="InterPro" id="IPR023772">
    <property type="entry name" value="DNA-bd_HTH_TetR-type_CS"/>
</dbReference>
<evidence type="ECO:0000313" key="5">
    <source>
        <dbReference type="Proteomes" id="UP000179627"/>
    </source>
</evidence>
<dbReference type="PANTHER" id="PTHR30055">
    <property type="entry name" value="HTH-TYPE TRANSCRIPTIONAL REGULATOR RUTR"/>
    <property type="match status" value="1"/>
</dbReference>
<dbReference type="PANTHER" id="PTHR30055:SF146">
    <property type="entry name" value="HTH-TYPE TRANSCRIPTIONAL DUAL REGULATOR CECR"/>
    <property type="match status" value="1"/>
</dbReference>
<keyword evidence="5" id="KW-1185">Reference proteome</keyword>
<dbReference type="GO" id="GO:0000976">
    <property type="term" value="F:transcription cis-regulatory region binding"/>
    <property type="evidence" value="ECO:0007669"/>
    <property type="project" value="TreeGrafter"/>
</dbReference>
<dbReference type="InterPro" id="IPR001647">
    <property type="entry name" value="HTH_TetR"/>
</dbReference>
<evidence type="ECO:0000256" key="1">
    <source>
        <dbReference type="ARBA" id="ARBA00023125"/>
    </source>
</evidence>
<dbReference type="InterPro" id="IPR050109">
    <property type="entry name" value="HTH-type_TetR-like_transc_reg"/>
</dbReference>
<feature type="domain" description="HTH tetR-type" evidence="3">
    <location>
        <begin position="11"/>
        <end position="71"/>
    </location>
</feature>
<dbReference type="Proteomes" id="UP000179627">
    <property type="component" value="Unassembled WGS sequence"/>
</dbReference>
<proteinExistence type="predicted"/>
<comment type="caution">
    <text evidence="4">The sequence shown here is derived from an EMBL/GenBank/DDBJ whole genome shotgun (WGS) entry which is preliminary data.</text>
</comment>
<dbReference type="PRINTS" id="PR00455">
    <property type="entry name" value="HTHTETR"/>
</dbReference>
<dbReference type="SUPFAM" id="SSF48498">
    <property type="entry name" value="Tetracyclin repressor-like, C-terminal domain"/>
    <property type="match status" value="1"/>
</dbReference>
<organism evidence="4 5">
    <name type="scientific">Parafrankia colletiae</name>
    <dbReference type="NCBI Taxonomy" id="573497"/>
    <lineage>
        <taxon>Bacteria</taxon>
        <taxon>Bacillati</taxon>
        <taxon>Actinomycetota</taxon>
        <taxon>Actinomycetes</taxon>
        <taxon>Frankiales</taxon>
        <taxon>Frankiaceae</taxon>
        <taxon>Parafrankia</taxon>
    </lineage>
</organism>
<evidence type="ECO:0000259" key="3">
    <source>
        <dbReference type="PROSITE" id="PS50977"/>
    </source>
</evidence>
<dbReference type="SUPFAM" id="SSF46689">
    <property type="entry name" value="Homeodomain-like"/>
    <property type="match status" value="1"/>
</dbReference>
<dbReference type="Pfam" id="PF00440">
    <property type="entry name" value="TetR_N"/>
    <property type="match status" value="1"/>
</dbReference>
<dbReference type="AlphaFoldDB" id="A0A1S1QWZ8"/>
<dbReference type="Gene3D" id="1.10.357.10">
    <property type="entry name" value="Tetracycline Repressor, domain 2"/>
    <property type="match status" value="1"/>
</dbReference>
<sequence>MSGGRNAGKGAATRALILQTALASFRDRGYDQTTMRGIAQSAGVSPGNAYYYFSSKEQLVQEFYALIQDGHRLRATEALQSRGFAERLRGVLHAGIDEMTPYHAFAGSFIRVAIAPTSTSSPFSPESAAARDAAIGLFREVLDGSDARPAGPLGRDLPELLWLAYLGITLYWVYDTSPGQARTRQLVDGSARMIARAVPLTRLPGLRGVADDLHTLVAGLRGRAS</sequence>
<dbReference type="PROSITE" id="PS50977">
    <property type="entry name" value="HTH_TETR_2"/>
    <property type="match status" value="1"/>
</dbReference>
<evidence type="ECO:0000256" key="2">
    <source>
        <dbReference type="PROSITE-ProRule" id="PRU00335"/>
    </source>
</evidence>